<feature type="region of interest" description="Disordered" evidence="1">
    <location>
        <begin position="69"/>
        <end position="108"/>
    </location>
</feature>
<dbReference type="EMBL" id="HBGO01011036">
    <property type="protein sequence ID" value="CAD9331512.1"/>
    <property type="molecule type" value="Transcribed_RNA"/>
</dbReference>
<organism evidence="2">
    <name type="scientific">Trieres chinensis</name>
    <name type="common">Marine centric diatom</name>
    <name type="synonym">Odontella sinensis</name>
    <dbReference type="NCBI Taxonomy" id="1514140"/>
    <lineage>
        <taxon>Eukaryota</taxon>
        <taxon>Sar</taxon>
        <taxon>Stramenopiles</taxon>
        <taxon>Ochrophyta</taxon>
        <taxon>Bacillariophyta</taxon>
        <taxon>Mediophyceae</taxon>
        <taxon>Biddulphiophycidae</taxon>
        <taxon>Eupodiscales</taxon>
        <taxon>Parodontellaceae</taxon>
        <taxon>Trieres</taxon>
    </lineage>
</organism>
<dbReference type="Gene3D" id="2.60.40.790">
    <property type="match status" value="1"/>
</dbReference>
<feature type="compositionally biased region" description="Acidic residues" evidence="1">
    <location>
        <begin position="19"/>
        <end position="28"/>
    </location>
</feature>
<dbReference type="InterPro" id="IPR008978">
    <property type="entry name" value="HSP20-like_chaperone"/>
</dbReference>
<name>A0A7S1Z8C0_TRICV</name>
<evidence type="ECO:0000256" key="1">
    <source>
        <dbReference type="SAM" id="MobiDB-lite"/>
    </source>
</evidence>
<feature type="region of interest" description="Disordered" evidence="1">
    <location>
        <begin position="266"/>
        <end position="291"/>
    </location>
</feature>
<evidence type="ECO:0000313" key="2">
    <source>
        <dbReference type="EMBL" id="CAD9331512.1"/>
    </source>
</evidence>
<feature type="region of interest" description="Disordered" evidence="1">
    <location>
        <begin position="1"/>
        <end position="50"/>
    </location>
</feature>
<sequence>MASRKGGIDYSKWDKIDFGSDDDSDESNDERPRVTRLDEPSRVTRTRDGTVLVEPTKAKGGVHSAVARVGKAGDGGNEGSKVGLSVADTSGGAEPSATDQRHTKNGGRFTDAKTGFDVLWSQDREEVIVSVVFDSSLMPSKNVCVTVVGALPFADRKSAAGGGTEMDERGVGGRSRGFLVVTARTTDGEKIVLLQGDLPHFVHLAEDEEDGECEWEIEDPGWMGEGVVKRLARVTLHKAAPMHGVTVWWDQPLVHCPKIDVASIKGRPQGSMENAGQGDGKSQQQAMKEAWDEAHRMFREKVKARKKEPVHFPDKHD</sequence>
<evidence type="ECO:0008006" key="3">
    <source>
        <dbReference type="Google" id="ProtNLM"/>
    </source>
</evidence>
<gene>
    <name evidence="2" type="ORF">OSIN01602_LOCUS6157</name>
</gene>
<feature type="compositionally biased region" description="Basic and acidic residues" evidence="1">
    <location>
        <begin position="29"/>
        <end position="48"/>
    </location>
</feature>
<protein>
    <recommendedName>
        <fullName evidence="3">CS domain-containing protein</fullName>
    </recommendedName>
</protein>
<proteinExistence type="predicted"/>
<reference evidence="2" key="1">
    <citation type="submission" date="2021-01" db="EMBL/GenBank/DDBJ databases">
        <authorList>
            <person name="Corre E."/>
            <person name="Pelletier E."/>
            <person name="Niang G."/>
            <person name="Scheremetjew M."/>
            <person name="Finn R."/>
            <person name="Kale V."/>
            <person name="Holt S."/>
            <person name="Cochrane G."/>
            <person name="Meng A."/>
            <person name="Brown T."/>
            <person name="Cohen L."/>
        </authorList>
    </citation>
    <scope>NUCLEOTIDE SEQUENCE</scope>
    <source>
        <strain evidence="2">Grunow 1884</strain>
    </source>
</reference>
<accession>A0A7S1Z8C0</accession>
<dbReference type="AlphaFoldDB" id="A0A7S1Z8C0"/>